<accession>A0A285MQT2</accession>
<dbReference type="EMBL" id="OBEH01000002">
    <property type="protein sequence ID" value="SNY99530.1"/>
    <property type="molecule type" value="Genomic_DNA"/>
</dbReference>
<evidence type="ECO:0000313" key="3">
    <source>
        <dbReference type="Proteomes" id="UP000219048"/>
    </source>
</evidence>
<dbReference type="RefSeq" id="WP_097045021.1">
    <property type="nucleotide sequence ID" value="NZ_OBEH01000002.1"/>
</dbReference>
<reference evidence="3" key="1">
    <citation type="submission" date="2017-09" db="EMBL/GenBank/DDBJ databases">
        <authorList>
            <person name="Varghese N."/>
            <person name="Submissions S."/>
        </authorList>
    </citation>
    <scope>NUCLEOTIDE SEQUENCE [LARGE SCALE GENOMIC DNA]</scope>
    <source>
        <strain evidence="3">DSM 25885</strain>
    </source>
</reference>
<evidence type="ECO:0000313" key="2">
    <source>
        <dbReference type="EMBL" id="SNY99530.1"/>
    </source>
</evidence>
<protein>
    <submittedName>
        <fullName evidence="2">Uncharacterized protein</fullName>
    </submittedName>
</protein>
<name>A0A285MQT2_9FLAO</name>
<dbReference type="Proteomes" id="UP000219048">
    <property type="component" value="Unassembled WGS sequence"/>
</dbReference>
<organism evidence="2 3">
    <name type="scientific">Flagellimonas pacifica</name>
    <dbReference type="NCBI Taxonomy" id="1247520"/>
    <lineage>
        <taxon>Bacteria</taxon>
        <taxon>Pseudomonadati</taxon>
        <taxon>Bacteroidota</taxon>
        <taxon>Flavobacteriia</taxon>
        <taxon>Flavobacteriales</taxon>
        <taxon>Flavobacteriaceae</taxon>
        <taxon>Flagellimonas</taxon>
    </lineage>
</organism>
<dbReference type="AlphaFoldDB" id="A0A285MQT2"/>
<gene>
    <name evidence="2" type="ORF">SAMN06265377_1340</name>
</gene>
<sequence length="223" mass="26274">MNYIQHLNARLVDFYDDDRLHPGHFSLYMALFFYWNLHRFTEEFFANRTELMKMAKIGSKSTYHRLLKELQDFGFIEYRPAKSPHELSMVKLSQNCTDSGTLVGRTRTIFGTYRPKSVPDTLYIKQYKPNKRSLGAKPRSQLEVLDFFKEKKYDLEEAFKFFNHYQAIGWRIGGKVAIKDWKAASDNWMLKAKELAHEKKKKKAANGSDHLITQTEKDYGQPL</sequence>
<evidence type="ECO:0000256" key="1">
    <source>
        <dbReference type="SAM" id="MobiDB-lite"/>
    </source>
</evidence>
<feature type="region of interest" description="Disordered" evidence="1">
    <location>
        <begin position="199"/>
        <end position="223"/>
    </location>
</feature>
<dbReference type="OrthoDB" id="1442826at2"/>
<keyword evidence="3" id="KW-1185">Reference proteome</keyword>
<proteinExistence type="predicted"/>